<dbReference type="GO" id="GO:0004674">
    <property type="term" value="F:protein serine/threonine kinase activity"/>
    <property type="evidence" value="ECO:0007669"/>
    <property type="project" value="TreeGrafter"/>
</dbReference>
<sequence>MTLGETASPTSVGNIEDILSNSGFTVRLSEYSEGDNKLVVQHVINGQRLGSSLELNLSGPGSHPWLPFTFNVEEGDYVGTASAIIRGEMTRELVAGNEERTAVFVKIVKCNEEDEGRRERNLNLLKAELETVALLRIKASTTFVIEFEELKSFIYEGNTFLCMIYNAGSPTNPGKFGLNRFIQATRGLPAGNGREEEKYRAVQSILCGLNALHEAGIVLRALLPSRSFVVVNGQIKIAHFGHALETDEAETAMNTVMGSHYTSSMLQAFMGRGFLKSRISLTNYNDEEDFEHADEERRSKLGCVYDEHNHVVPLHEELAKLENRQARELAVETIYGDARFFKESEVVGGLDGTFGAAASRVYSHPKVDMFNAGLIMAVLLDDRTYDAPADPLVGEFSLYHPFCPENNPFSTPQAIGQRIGRFHRHLEEASIGDGRPSPSHDDFENKDATGTDIYQPRPRFDNLKPIEKDLVSRMMHASVNDRPSAAEALCHPLFWPPERHLTFIFEFVETFGSPTEPNHLATQNTISDLLEEAAEGGLIDLIGALPNNIKRWWSTELSTGTGNGLDWPISIKADYHGSFNSMESFSPENIESENKHFVIDSERDGGVAGVDAEGVAGVDVEGVVEAGVTIVIFVNRHMNARDRPAGMTRSIRIGTPTGERTSVTYNTSSAT</sequence>
<dbReference type="SMART" id="SM00220">
    <property type="entry name" value="S_TKc"/>
    <property type="match status" value="1"/>
</dbReference>
<dbReference type="GO" id="GO:0005737">
    <property type="term" value="C:cytoplasm"/>
    <property type="evidence" value="ECO:0007669"/>
    <property type="project" value="TreeGrafter"/>
</dbReference>
<feature type="region of interest" description="Disordered" evidence="1">
    <location>
        <begin position="429"/>
        <end position="460"/>
    </location>
</feature>
<organism evidence="3 4">
    <name type="scientific">Triparma columacea</name>
    <dbReference type="NCBI Taxonomy" id="722753"/>
    <lineage>
        <taxon>Eukaryota</taxon>
        <taxon>Sar</taxon>
        <taxon>Stramenopiles</taxon>
        <taxon>Ochrophyta</taxon>
        <taxon>Bolidophyceae</taxon>
        <taxon>Parmales</taxon>
        <taxon>Triparmaceae</taxon>
        <taxon>Triparma</taxon>
    </lineage>
</organism>
<reference evidence="4" key="1">
    <citation type="journal article" date="2023" name="Commun. Biol.">
        <title>Genome analysis of Parmales, the sister group of diatoms, reveals the evolutionary specialization of diatoms from phago-mixotrophs to photoautotrophs.</title>
        <authorList>
            <person name="Ban H."/>
            <person name="Sato S."/>
            <person name="Yoshikawa S."/>
            <person name="Yamada K."/>
            <person name="Nakamura Y."/>
            <person name="Ichinomiya M."/>
            <person name="Sato N."/>
            <person name="Blanc-Mathieu R."/>
            <person name="Endo H."/>
            <person name="Kuwata A."/>
            <person name="Ogata H."/>
        </authorList>
    </citation>
    <scope>NUCLEOTIDE SEQUENCE [LARGE SCALE GENOMIC DNA]</scope>
</reference>
<dbReference type="GO" id="GO:0044773">
    <property type="term" value="P:mitotic DNA damage checkpoint signaling"/>
    <property type="evidence" value="ECO:0007669"/>
    <property type="project" value="TreeGrafter"/>
</dbReference>
<dbReference type="SUPFAM" id="SSF56112">
    <property type="entry name" value="Protein kinase-like (PK-like)"/>
    <property type="match status" value="2"/>
</dbReference>
<name>A0A9W7LGN5_9STRA</name>
<dbReference type="EMBL" id="BRYA01000426">
    <property type="protein sequence ID" value="GMI48777.1"/>
    <property type="molecule type" value="Genomic_DNA"/>
</dbReference>
<dbReference type="GO" id="GO:0005524">
    <property type="term" value="F:ATP binding"/>
    <property type="evidence" value="ECO:0007669"/>
    <property type="project" value="InterPro"/>
</dbReference>
<evidence type="ECO:0000313" key="4">
    <source>
        <dbReference type="Proteomes" id="UP001165065"/>
    </source>
</evidence>
<dbReference type="AlphaFoldDB" id="A0A9W7LGN5"/>
<proteinExistence type="predicted"/>
<feature type="compositionally biased region" description="Polar residues" evidence="1">
    <location>
        <begin position="658"/>
        <end position="671"/>
    </location>
</feature>
<keyword evidence="4" id="KW-1185">Reference proteome</keyword>
<dbReference type="GO" id="GO:0005634">
    <property type="term" value="C:nucleus"/>
    <property type="evidence" value="ECO:0007669"/>
    <property type="project" value="TreeGrafter"/>
</dbReference>
<feature type="region of interest" description="Disordered" evidence="1">
    <location>
        <begin position="648"/>
        <end position="671"/>
    </location>
</feature>
<protein>
    <recommendedName>
        <fullName evidence="2">Protein kinase domain-containing protein</fullName>
    </recommendedName>
</protein>
<dbReference type="PANTHER" id="PTHR44167">
    <property type="entry name" value="OVARIAN-SPECIFIC SERINE/THREONINE-PROTEIN KINASE LOK-RELATED"/>
    <property type="match status" value="1"/>
</dbReference>
<evidence type="ECO:0000259" key="2">
    <source>
        <dbReference type="PROSITE" id="PS50011"/>
    </source>
</evidence>
<dbReference type="InterPro" id="IPR011009">
    <property type="entry name" value="Kinase-like_dom_sf"/>
</dbReference>
<dbReference type="Gene3D" id="1.10.510.10">
    <property type="entry name" value="Transferase(Phosphotransferase) domain 1"/>
    <property type="match status" value="2"/>
</dbReference>
<gene>
    <name evidence="3" type="ORF">TrCOL_g3996</name>
</gene>
<dbReference type="InterPro" id="IPR000719">
    <property type="entry name" value="Prot_kinase_dom"/>
</dbReference>
<evidence type="ECO:0000256" key="1">
    <source>
        <dbReference type="SAM" id="MobiDB-lite"/>
    </source>
</evidence>
<dbReference type="PROSITE" id="PS50011">
    <property type="entry name" value="PROTEIN_KINASE_DOM"/>
    <property type="match status" value="1"/>
</dbReference>
<accession>A0A9W7LGN5</accession>
<dbReference type="OrthoDB" id="1538887at2759"/>
<dbReference type="Proteomes" id="UP001165065">
    <property type="component" value="Unassembled WGS sequence"/>
</dbReference>
<evidence type="ECO:0000313" key="3">
    <source>
        <dbReference type="EMBL" id="GMI48777.1"/>
    </source>
</evidence>
<comment type="caution">
    <text evidence="3">The sequence shown here is derived from an EMBL/GenBank/DDBJ whole genome shotgun (WGS) entry which is preliminary data.</text>
</comment>
<dbReference type="PANTHER" id="PTHR44167:SF24">
    <property type="entry name" value="SERINE_THREONINE-PROTEIN KINASE CHK2"/>
    <property type="match status" value="1"/>
</dbReference>
<feature type="domain" description="Protein kinase" evidence="2">
    <location>
        <begin position="70"/>
        <end position="494"/>
    </location>
</feature>
<feature type="compositionally biased region" description="Basic and acidic residues" evidence="1">
    <location>
        <begin position="438"/>
        <end position="449"/>
    </location>
</feature>